<proteinExistence type="predicted"/>
<reference evidence="1" key="1">
    <citation type="submission" date="2019-08" db="EMBL/GenBank/DDBJ databases">
        <title>The improved chromosome-level genome for the pearl oyster Pinctada fucata martensii using PacBio sequencing and Hi-C.</title>
        <authorList>
            <person name="Zheng Z."/>
        </authorList>
    </citation>
    <scope>NUCLEOTIDE SEQUENCE</scope>
    <source>
        <strain evidence="1">ZZ-2019</strain>
        <tissue evidence="1">Adductor muscle</tissue>
    </source>
</reference>
<organism evidence="1 2">
    <name type="scientific">Pinctada imbricata</name>
    <name type="common">Atlantic pearl-oyster</name>
    <name type="synonym">Pinctada martensii</name>
    <dbReference type="NCBI Taxonomy" id="66713"/>
    <lineage>
        <taxon>Eukaryota</taxon>
        <taxon>Metazoa</taxon>
        <taxon>Spiralia</taxon>
        <taxon>Lophotrochozoa</taxon>
        <taxon>Mollusca</taxon>
        <taxon>Bivalvia</taxon>
        <taxon>Autobranchia</taxon>
        <taxon>Pteriomorphia</taxon>
        <taxon>Pterioida</taxon>
        <taxon>Pterioidea</taxon>
        <taxon>Pteriidae</taxon>
        <taxon>Pinctada</taxon>
    </lineage>
</organism>
<protein>
    <submittedName>
        <fullName evidence="1">Uncharacterized protein</fullName>
    </submittedName>
</protein>
<evidence type="ECO:0000313" key="2">
    <source>
        <dbReference type="Proteomes" id="UP001186944"/>
    </source>
</evidence>
<accession>A0AA88Y021</accession>
<evidence type="ECO:0000313" key="1">
    <source>
        <dbReference type="EMBL" id="KAK3086584.1"/>
    </source>
</evidence>
<dbReference type="AlphaFoldDB" id="A0AA88Y021"/>
<keyword evidence="2" id="KW-1185">Reference proteome</keyword>
<dbReference type="Proteomes" id="UP001186944">
    <property type="component" value="Unassembled WGS sequence"/>
</dbReference>
<gene>
    <name evidence="1" type="ORF">FSP39_020646</name>
</gene>
<name>A0AA88Y021_PINIB</name>
<comment type="caution">
    <text evidence="1">The sequence shown here is derived from an EMBL/GenBank/DDBJ whole genome shotgun (WGS) entry which is preliminary data.</text>
</comment>
<sequence>MYVECKSKPRHKQMQKVSLHKRFNDDCTEGKWKRMVYAKYIEDRWYRGADPFYVKHDWLGDRFCREI</sequence>
<dbReference type="EMBL" id="VSWD01000012">
    <property type="protein sequence ID" value="KAK3086584.1"/>
    <property type="molecule type" value="Genomic_DNA"/>
</dbReference>